<dbReference type="SUPFAM" id="SSF56281">
    <property type="entry name" value="Metallo-hydrolase/oxidoreductase"/>
    <property type="match status" value="1"/>
</dbReference>
<dbReference type="Gene3D" id="3.60.15.10">
    <property type="entry name" value="Ribonuclease Z/Hydroxyacylglutathione hydrolase-like"/>
    <property type="match status" value="1"/>
</dbReference>
<dbReference type="Proteomes" id="UP001527925">
    <property type="component" value="Unassembled WGS sequence"/>
</dbReference>
<dbReference type="SMART" id="SM00849">
    <property type="entry name" value="Lactamase_B"/>
    <property type="match status" value="1"/>
</dbReference>
<name>A0ABR4NI70_9FUNG</name>
<dbReference type="PANTHER" id="PTHR23131">
    <property type="entry name" value="ENDORIBONUCLEASE LACTB2"/>
    <property type="match status" value="1"/>
</dbReference>
<organism evidence="4 5">
    <name type="scientific">Polyrhizophydium stewartii</name>
    <dbReference type="NCBI Taxonomy" id="2732419"/>
    <lineage>
        <taxon>Eukaryota</taxon>
        <taxon>Fungi</taxon>
        <taxon>Fungi incertae sedis</taxon>
        <taxon>Chytridiomycota</taxon>
        <taxon>Chytridiomycota incertae sedis</taxon>
        <taxon>Chytridiomycetes</taxon>
        <taxon>Rhizophydiales</taxon>
        <taxon>Rhizophydiales incertae sedis</taxon>
        <taxon>Polyrhizophydium</taxon>
    </lineage>
</organism>
<sequence>MAARLVLARRAHGSLAVHNLTQTVARISSPPAGPFSTQDSHAYLLGSGRERILIDTGTGHDDFIAALKAHLDAEDAQLSAVLLTHAHGNHANGLIRILQRFDAAKFKVAKVQSGGDKHGEQRIDFLADGQPVSTPDKSVVLRTICTPGHSADHACFWLESEGVLFSGDAVLARPLAPTPAAAAIFEDLGDYLASLTKLERLVPRLVFPGHGVVVMSPLDHIDAAKAEQRALGDSVLDLVRASPRGVVTTQDIVDACIAQRRGHGAGSGGAGTAQRDTLLATDGFVLSGTIRQHLLALEARGLIKRRPVAHDPFGAASSGGMDPTKIKGPGGLTMDQIFGKVQESRRQDWAAASGSSSGKSTPEFKPRGRVHPVHAGSHVPCRVLSPAFFKHIPLEALKCLKCAGSRSLQLLADNVRFMRDEQGYLIRRLQRHRQTADSTNGRVFWWSLFRAVLLIGACAFQVFYLHRFFETRRVRRQSGVTLNDADTRSGFARVRTLAALTTNRASQRYQAAGFSLTSGFFTQPLFDQPRSRGTRLLAALRMDGLWTARTALRIQGLLVHHPFNLRDCILCNENIADVRTFAHLVIDCDSLAHIRRDAELEPFIVLARQCLGTQAALEDIYTWLLGGATPAGLRLNDWLRDPTAGGEAR</sequence>
<keyword evidence="5" id="KW-1185">Reference proteome</keyword>
<keyword evidence="1" id="KW-1133">Transmembrane helix</keyword>
<comment type="caution">
    <text evidence="4">The sequence shown here is derived from an EMBL/GenBank/DDBJ whole genome shotgun (WGS) entry which is preliminary data.</text>
</comment>
<feature type="domain" description="GOLD" evidence="3">
    <location>
        <begin position="292"/>
        <end position="470"/>
    </location>
</feature>
<evidence type="ECO:0008006" key="6">
    <source>
        <dbReference type="Google" id="ProtNLM"/>
    </source>
</evidence>
<proteinExistence type="predicted"/>
<dbReference type="InterPro" id="IPR001279">
    <property type="entry name" value="Metallo-B-lactamas"/>
</dbReference>
<dbReference type="InterPro" id="IPR050662">
    <property type="entry name" value="Sec-metab_biosynth-thioest"/>
</dbReference>
<evidence type="ECO:0000256" key="1">
    <source>
        <dbReference type="SAM" id="Phobius"/>
    </source>
</evidence>
<dbReference type="InterPro" id="IPR009038">
    <property type="entry name" value="GOLD_dom"/>
</dbReference>
<dbReference type="PANTHER" id="PTHR23131:SF0">
    <property type="entry name" value="ENDORIBONUCLEASE LACTB2"/>
    <property type="match status" value="1"/>
</dbReference>
<evidence type="ECO:0000259" key="3">
    <source>
        <dbReference type="SMART" id="SM01190"/>
    </source>
</evidence>
<reference evidence="4 5" key="1">
    <citation type="submission" date="2023-09" db="EMBL/GenBank/DDBJ databases">
        <title>Pangenome analysis of Batrachochytrium dendrobatidis and related Chytrids.</title>
        <authorList>
            <person name="Yacoub M.N."/>
            <person name="Stajich J.E."/>
            <person name="James T.Y."/>
        </authorList>
    </citation>
    <scope>NUCLEOTIDE SEQUENCE [LARGE SCALE GENOMIC DNA]</scope>
    <source>
        <strain evidence="4 5">JEL0888</strain>
    </source>
</reference>
<dbReference type="EMBL" id="JADGIZ020000003">
    <property type="protein sequence ID" value="KAL2919224.1"/>
    <property type="molecule type" value="Genomic_DNA"/>
</dbReference>
<evidence type="ECO:0000313" key="5">
    <source>
        <dbReference type="Proteomes" id="UP001527925"/>
    </source>
</evidence>
<gene>
    <name evidence="4" type="ORF">HK105_200867</name>
</gene>
<accession>A0ABR4NI70</accession>
<evidence type="ECO:0000313" key="4">
    <source>
        <dbReference type="EMBL" id="KAL2919224.1"/>
    </source>
</evidence>
<dbReference type="Pfam" id="PF01105">
    <property type="entry name" value="EMP24_GP25L"/>
    <property type="match status" value="1"/>
</dbReference>
<protein>
    <recommendedName>
        <fullName evidence="6">Metallo-beta-lactamase domain-containing protein</fullName>
    </recommendedName>
</protein>
<dbReference type="SMART" id="SM01190">
    <property type="entry name" value="EMP24_GP25L"/>
    <property type="match status" value="1"/>
</dbReference>
<dbReference type="InterPro" id="IPR036866">
    <property type="entry name" value="RibonucZ/Hydroxyglut_hydro"/>
</dbReference>
<keyword evidence="1" id="KW-0472">Membrane</keyword>
<evidence type="ECO:0000259" key="2">
    <source>
        <dbReference type="SMART" id="SM00849"/>
    </source>
</evidence>
<dbReference type="Pfam" id="PF00753">
    <property type="entry name" value="Lactamase_B"/>
    <property type="match status" value="1"/>
</dbReference>
<keyword evidence="1" id="KW-0812">Transmembrane</keyword>
<feature type="domain" description="Metallo-beta-lactamase" evidence="2">
    <location>
        <begin position="39"/>
        <end position="210"/>
    </location>
</feature>
<feature type="transmembrane region" description="Helical" evidence="1">
    <location>
        <begin position="443"/>
        <end position="466"/>
    </location>
</feature>